<dbReference type="InterPro" id="IPR043502">
    <property type="entry name" value="DNA/RNA_pol_sf"/>
</dbReference>
<evidence type="ECO:0000313" key="9">
    <source>
        <dbReference type="EMBL" id="AKE98367.1"/>
    </source>
</evidence>
<feature type="compositionally biased region" description="Polar residues" evidence="8">
    <location>
        <begin position="15"/>
        <end position="26"/>
    </location>
</feature>
<protein>
    <recommendedName>
        <fullName evidence="7">RNA-directed RNA polymerase</fullName>
        <ecNumber evidence="7">2.7.7.48</ecNumber>
    </recommendedName>
</protein>
<dbReference type="SUPFAM" id="SSF56672">
    <property type="entry name" value="DNA/RNA polymerases"/>
    <property type="match status" value="1"/>
</dbReference>
<evidence type="ECO:0000256" key="2">
    <source>
        <dbReference type="ARBA" id="ARBA00022484"/>
    </source>
</evidence>
<comment type="catalytic activity">
    <reaction evidence="6 7">
        <text>RNA(n) + a ribonucleoside 5'-triphosphate = RNA(n+1) + diphosphate</text>
        <dbReference type="Rhea" id="RHEA:21248"/>
        <dbReference type="Rhea" id="RHEA-COMP:14527"/>
        <dbReference type="Rhea" id="RHEA-COMP:17342"/>
        <dbReference type="ChEBI" id="CHEBI:33019"/>
        <dbReference type="ChEBI" id="CHEBI:61557"/>
        <dbReference type="ChEBI" id="CHEBI:140395"/>
        <dbReference type="EC" id="2.7.7.48"/>
    </reaction>
</comment>
<evidence type="ECO:0000256" key="6">
    <source>
        <dbReference type="ARBA" id="ARBA00048744"/>
    </source>
</evidence>
<evidence type="ECO:0000256" key="5">
    <source>
        <dbReference type="ARBA" id="ARBA00022741"/>
    </source>
</evidence>
<sequence>MEASANGLSHDDNANKSQNVGPSTLPGSDKQGGENHENSFNSFSNDFFFNFLRTSTSTHISDSPGVSFVSKDGTPYTSATIQSAVGRLTHNVVASAVQLNITANNTLEVDYGFGQDVSRATGTITIPIFDGEKYKEVARALSLVFSKKGMALDVTSQTVQDTLMNSDLTIATVAAGYYTALAARHELTKEASVAAHRIPFVTALSDTFTAADNAQRSSHVISSCLRCPASNNAQRQVTVGTNMWTNVSVENLAVQGAAIPNPNDVSFFIPNKALPSSWWCAIWLLNAFLHSFVAQTRFHIFITPGETYNLAPFTDADIYEAIPVLLAMSKSSRPVPESVESMLYAYGTQMVIQPHSLYTEGGIIRKMIFTVPHLPAHGYFVTNAEYSRYMNIAVPNDPRTAKDYIIGVGTGLLQVILAYQAAFSCGGPIALHWHANDAISHGMDTVAAAYLEGRYFTIPMAINVATNIAQYTTGVRADPQYKHSLDRILPRIFGPSTDTVFNFIESAITSSWVSINATKRNGRARKFRTAFINRFHDPEFAYMFGITGNGIERMEGKVTSNIAQEVEYLTNGGDLRNCPILRTLKAAEAEETVTFMCTGKIGSIFAIDGTMRTFKRYQTIDLAELGWTSHGKVMKPYAFRAPVIQGITVCKTAYTSTAIDIVTTVFGPLRLRVGTLFLSKAVRCGPIIPSVKHHFNIRRIITVKRNGNEYVFIPGYGWVLQDDYLVNSVKMTGEDQLPPNQLPYGDDLLLIYSEILLYNYISLFPKFRYKNPDLLNQETELQLFPLKTDSAARNKANFYARSLWNEAKTDKTAFKPGTYNDTVAGLLMWQQCALMWSLPRSVINRTISGVCDALTERTSLALLKRISDWLKQLGLACSPIHRLFIELPTLLGRGAIPGDSVKDMKHRLKFDPSITVDVPRDQLHDLIYRLLSRNLHITNVESFDHHLEERLLWSKSGSHYYPDEEVNRLLPNQPTRKEFLDVVTVDYIKECKPQVFIRQSRKLEHGKERFIYNCDTVSYVYFDFILKLFEAGWQDSEAILSPGDYTGERLHARISSYKYKAMLDYTDFNSQHTIRSMRLIFETMKELLPPETTFALDWCIASFDNMYTSDGHKWVSTLPSGHRATTFINTVLNWCYTQMVGLKFNSFMCAGDDVILLSQEPISLVPILTSHFKFNPSKQSTGTRGEFLRKHYTSEGVFAYPARAIASLVSGNWLSQSLRENTPILVPIQNGIDRLRSRAGLLGVPWILGLSELTEREAVPRDVSMALLNSHAAGPGLITRNYSSFTVTPKPPTLTSTLEYTATRYGVQDLSKHVPWEQLTLEERNKLGKQIKKMSHRHCSQAKITYTCVHEVYKPSGLPKVLSGASQPSLSMVWWQAMLKEAMQDNSTKKIDAQMFASSACTDRVSGDAFLQASAKAAGVLITSLIQSSS</sequence>
<evidence type="ECO:0000256" key="7">
    <source>
        <dbReference type="RuleBase" id="RU364050"/>
    </source>
</evidence>
<dbReference type="KEGG" id="vg:25395971"/>
<dbReference type="GO" id="GO:0003968">
    <property type="term" value="F:RNA-directed RNA polymerase activity"/>
    <property type="evidence" value="ECO:0007669"/>
    <property type="project" value="UniProtKB-KW"/>
</dbReference>
<evidence type="ECO:0000256" key="3">
    <source>
        <dbReference type="ARBA" id="ARBA00022679"/>
    </source>
</evidence>
<name>A0A0K0MNE3_TTV1</name>
<dbReference type="GeneID" id="25395971"/>
<dbReference type="RefSeq" id="YP_009162330.1">
    <property type="nucleotide sequence ID" value="NC_027701.1"/>
</dbReference>
<dbReference type="InterPro" id="IPR001795">
    <property type="entry name" value="RNA-dir_pol_luteovirus"/>
</dbReference>
<keyword evidence="5 7" id="KW-0547">Nucleotide-binding</keyword>
<dbReference type="GO" id="GO:0006351">
    <property type="term" value="P:DNA-templated transcription"/>
    <property type="evidence" value="ECO:0007669"/>
    <property type="project" value="InterPro"/>
</dbReference>
<dbReference type="Proteomes" id="UP000202702">
    <property type="component" value="Segment"/>
</dbReference>
<dbReference type="EC" id="2.7.7.48" evidence="7"/>
<organism evidence="9 10">
    <name type="scientific">Trichomonas vaginalis virus 1</name>
    <name type="common">TVV1</name>
    <dbReference type="NCBI Taxonomy" id="674953"/>
    <lineage>
        <taxon>Viruses</taxon>
        <taxon>Riboviria</taxon>
        <taxon>Orthornavirae</taxon>
        <taxon>Duplornaviricota</taxon>
        <taxon>Chrymotiviricetes</taxon>
        <taxon>Ghabrivirales</taxon>
        <taxon>Alphatotivirineae</taxon>
        <taxon>Pseudototiviridae</taxon>
        <taxon>Trichomonasvirus</taxon>
        <taxon>Trichomonasvirus vagiprimus</taxon>
    </lineage>
</organism>
<keyword evidence="4 7" id="KW-0548">Nucleotidyltransferase</keyword>
<comment type="similarity">
    <text evidence="1">Belongs to the totiviridae RNA-directed RNA polymerase family.</text>
</comment>
<reference evidence="10" key="1">
    <citation type="submission" date="2014-08" db="EMBL/GenBank/DDBJ databases">
        <title>Next-generation sequencing uncovers conserved dsRNA satellites associated with Trichomonas vaginalis isolate UR1.</title>
        <authorList>
            <person name="Goodman R.P."/>
            <person name="Takagi Y."/>
            <person name="Geller A.M."/>
            <person name="Yang M."/>
            <person name="Lee Y."/>
            <person name="Kula T."/>
            <person name="Fichorova R.N."/>
            <person name="Nibert M.L."/>
        </authorList>
    </citation>
    <scope>NUCLEOTIDE SEQUENCE [LARGE SCALE GENOMIC DNA]</scope>
    <source>
        <strain evidence="10">TVV1-UR1-1</strain>
    </source>
</reference>
<organismHost>
    <name type="scientific">Trichomonas vaginalis</name>
    <dbReference type="NCBI Taxonomy" id="5722"/>
</organismHost>
<evidence type="ECO:0000256" key="4">
    <source>
        <dbReference type="ARBA" id="ARBA00022695"/>
    </source>
</evidence>
<evidence type="ECO:0000256" key="1">
    <source>
        <dbReference type="ARBA" id="ARBA00010455"/>
    </source>
</evidence>
<keyword evidence="3 7" id="KW-0808">Transferase</keyword>
<proteinExistence type="inferred from homology"/>
<dbReference type="GO" id="GO:0000166">
    <property type="term" value="F:nucleotide binding"/>
    <property type="evidence" value="ECO:0007669"/>
    <property type="project" value="UniProtKB-KW"/>
</dbReference>
<accession>A0A0K0MNE3</accession>
<keyword evidence="7" id="KW-0693">Viral RNA replication</keyword>
<dbReference type="GO" id="GO:0003723">
    <property type="term" value="F:RNA binding"/>
    <property type="evidence" value="ECO:0007669"/>
    <property type="project" value="InterPro"/>
</dbReference>
<evidence type="ECO:0000256" key="8">
    <source>
        <dbReference type="SAM" id="MobiDB-lite"/>
    </source>
</evidence>
<feature type="region of interest" description="Disordered" evidence="8">
    <location>
        <begin position="1"/>
        <end position="37"/>
    </location>
</feature>
<keyword evidence="2 7" id="KW-0696">RNA-directed RNA polymerase</keyword>
<dbReference type="EMBL" id="KM268108">
    <property type="protein sequence ID" value="AKE98367.1"/>
    <property type="molecule type" value="Genomic_RNA"/>
</dbReference>
<evidence type="ECO:0000313" key="10">
    <source>
        <dbReference type="Proteomes" id="UP000202702"/>
    </source>
</evidence>
<dbReference type="Pfam" id="PF02123">
    <property type="entry name" value="RdRP_4"/>
    <property type="match status" value="1"/>
</dbReference>